<keyword evidence="3" id="KW-1185">Reference proteome</keyword>
<dbReference type="OrthoDB" id="2123952at2759"/>
<accession>A0A395J831</accession>
<dbReference type="CDD" id="cd12148">
    <property type="entry name" value="fungal_TF_MHR"/>
    <property type="match status" value="1"/>
</dbReference>
<evidence type="ECO:0000256" key="1">
    <source>
        <dbReference type="SAM" id="MobiDB-lite"/>
    </source>
</evidence>
<sequence length="298" mass="33597">MDGDKSQVDFDPTLNPRVYASAAICVNAARRTINLLEDCTKLSSPLEGNVLRMSIHNALSACVTLFANILHHPLDPQVQSDLSPKYTKRSRAKSRNTENPNSEDDESEHEDYKVERHARSTTGSEYPGSPLSPVNSARTQVSPFPPAPFDYNSRITTRRIFLHLYSKLIIIQSTAHDPHQSPSYYDTNPQMQHHTNLPGLNISQINPSNYHINPHTPLYMPPPRIRYSIVPLTFFYTPSQPATDFYHSSPDQHQHQTITSHRTNPFSNPMRSSNANLQNSTSEAEEPLVHKMGVGSFQ</sequence>
<organism evidence="2 3">
    <name type="scientific">Monilinia fructigena</name>
    <dbReference type="NCBI Taxonomy" id="38457"/>
    <lineage>
        <taxon>Eukaryota</taxon>
        <taxon>Fungi</taxon>
        <taxon>Dikarya</taxon>
        <taxon>Ascomycota</taxon>
        <taxon>Pezizomycotina</taxon>
        <taxon>Leotiomycetes</taxon>
        <taxon>Helotiales</taxon>
        <taxon>Sclerotiniaceae</taxon>
        <taxon>Monilinia</taxon>
    </lineage>
</organism>
<dbReference type="AlphaFoldDB" id="A0A395J831"/>
<dbReference type="EMBL" id="QKRW01000001">
    <property type="protein sequence ID" value="RAL68298.1"/>
    <property type="molecule type" value="Genomic_DNA"/>
</dbReference>
<dbReference type="Proteomes" id="UP000249056">
    <property type="component" value="Unassembled WGS sequence"/>
</dbReference>
<gene>
    <name evidence="2" type="ORF">DID88_007028</name>
</gene>
<protein>
    <submittedName>
        <fullName evidence="2">Uncharacterized protein</fullName>
    </submittedName>
</protein>
<name>A0A395J831_9HELO</name>
<evidence type="ECO:0000313" key="3">
    <source>
        <dbReference type="Proteomes" id="UP000249056"/>
    </source>
</evidence>
<reference evidence="2 3" key="1">
    <citation type="submission" date="2018-06" db="EMBL/GenBank/DDBJ databases">
        <title>Genome Sequence of the Brown Rot Fungal Pathogen Monilinia fructigena.</title>
        <authorList>
            <person name="Landi L."/>
            <person name="De Miccolis Angelini R.M."/>
            <person name="Pollastro S."/>
            <person name="Abate D."/>
            <person name="Faretra F."/>
            <person name="Romanazzi G."/>
        </authorList>
    </citation>
    <scope>NUCLEOTIDE SEQUENCE [LARGE SCALE GENOMIC DNA]</scope>
    <source>
        <strain evidence="2 3">Mfrg269</strain>
    </source>
</reference>
<feature type="region of interest" description="Disordered" evidence="1">
    <location>
        <begin position="246"/>
        <end position="298"/>
    </location>
</feature>
<comment type="caution">
    <text evidence="2">The sequence shown here is derived from an EMBL/GenBank/DDBJ whole genome shotgun (WGS) entry which is preliminary data.</text>
</comment>
<feature type="compositionally biased region" description="Polar residues" evidence="1">
    <location>
        <begin position="249"/>
        <end position="282"/>
    </location>
</feature>
<evidence type="ECO:0000313" key="2">
    <source>
        <dbReference type="EMBL" id="RAL68298.1"/>
    </source>
</evidence>
<feature type="region of interest" description="Disordered" evidence="1">
    <location>
        <begin position="77"/>
        <end position="139"/>
    </location>
</feature>
<proteinExistence type="predicted"/>